<feature type="repeat" description="WD" evidence="3">
    <location>
        <begin position="778"/>
        <end position="820"/>
    </location>
</feature>
<feature type="repeat" description="WD" evidence="3">
    <location>
        <begin position="230"/>
        <end position="271"/>
    </location>
</feature>
<dbReference type="PANTHER" id="PTHR19848">
    <property type="entry name" value="WD40 REPEAT PROTEIN"/>
    <property type="match status" value="1"/>
</dbReference>
<dbReference type="SMART" id="SM00320">
    <property type="entry name" value="WD40"/>
    <property type="match status" value="11"/>
</dbReference>
<proteinExistence type="predicted"/>
<feature type="repeat" description="WD" evidence="3">
    <location>
        <begin position="319"/>
        <end position="354"/>
    </location>
</feature>
<dbReference type="Pfam" id="PF00400">
    <property type="entry name" value="WD40"/>
    <property type="match status" value="7"/>
</dbReference>
<feature type="repeat" description="WD" evidence="3">
    <location>
        <begin position="821"/>
        <end position="853"/>
    </location>
</feature>
<dbReference type="PANTHER" id="PTHR19848:SF8">
    <property type="entry name" value="F-BOX AND WD REPEAT DOMAIN CONTAINING 7"/>
    <property type="match status" value="1"/>
</dbReference>
<dbReference type="EnsemblMetazoa" id="tetur07g05100.1">
    <property type="protein sequence ID" value="tetur07g05100.1"/>
    <property type="gene ID" value="tetur07g05100"/>
</dbReference>
<keyword evidence="7" id="KW-1185">Reference proteome</keyword>
<dbReference type="Gene3D" id="2.130.10.10">
    <property type="entry name" value="YVTN repeat-like/Quinoprotein amine dehydrogenase"/>
    <property type="match status" value="4"/>
</dbReference>
<evidence type="ECO:0000313" key="6">
    <source>
        <dbReference type="EnsemblMetazoa" id="tetur07g05100.1"/>
    </source>
</evidence>
<evidence type="ECO:0000256" key="4">
    <source>
        <dbReference type="SAM" id="MobiDB-lite"/>
    </source>
</evidence>
<dbReference type="Proteomes" id="UP000015104">
    <property type="component" value="Unassembled WGS sequence"/>
</dbReference>
<dbReference type="PROSITE" id="PS50082">
    <property type="entry name" value="WD_REPEATS_2"/>
    <property type="match status" value="7"/>
</dbReference>
<dbReference type="SUPFAM" id="SSF50978">
    <property type="entry name" value="WD40 repeat-like"/>
    <property type="match status" value="2"/>
</dbReference>
<dbReference type="InterPro" id="IPR024977">
    <property type="entry name" value="Apc4-like_WD40_dom"/>
</dbReference>
<dbReference type="InterPro" id="IPR036322">
    <property type="entry name" value="WD40_repeat_dom_sf"/>
</dbReference>
<protein>
    <recommendedName>
        <fullName evidence="5">Anaphase-promoting complex subunit 4-like WD40 domain-containing protein</fullName>
    </recommendedName>
</protein>
<dbReference type="eggNOG" id="KOG4155">
    <property type="taxonomic scope" value="Eukaryota"/>
</dbReference>
<evidence type="ECO:0000256" key="2">
    <source>
        <dbReference type="ARBA" id="ARBA00022737"/>
    </source>
</evidence>
<dbReference type="EMBL" id="CAEY01001892">
    <property type="status" value="NOT_ANNOTATED_CDS"/>
    <property type="molecule type" value="Genomic_DNA"/>
</dbReference>
<name>T1K9I8_TETUR</name>
<keyword evidence="1 3" id="KW-0853">WD repeat</keyword>
<keyword evidence="2" id="KW-0677">Repeat</keyword>
<feature type="repeat" description="WD" evidence="3">
    <location>
        <begin position="572"/>
        <end position="613"/>
    </location>
</feature>
<dbReference type="CDD" id="cd00200">
    <property type="entry name" value="WD40"/>
    <property type="match status" value="2"/>
</dbReference>
<feature type="region of interest" description="Disordered" evidence="4">
    <location>
        <begin position="1069"/>
        <end position="1149"/>
    </location>
</feature>
<evidence type="ECO:0000256" key="1">
    <source>
        <dbReference type="ARBA" id="ARBA00022574"/>
    </source>
</evidence>
<dbReference type="HOGENOM" id="CLU_276746_0_0_1"/>
<evidence type="ECO:0000313" key="7">
    <source>
        <dbReference type="Proteomes" id="UP000015104"/>
    </source>
</evidence>
<reference evidence="6" key="2">
    <citation type="submission" date="2015-06" db="UniProtKB">
        <authorList>
            <consortium name="EnsemblMetazoa"/>
        </authorList>
    </citation>
    <scope>IDENTIFICATION</scope>
</reference>
<dbReference type="PROSITE" id="PS00678">
    <property type="entry name" value="WD_REPEATS_1"/>
    <property type="match status" value="4"/>
</dbReference>
<dbReference type="InterPro" id="IPR015943">
    <property type="entry name" value="WD40/YVTN_repeat-like_dom_sf"/>
</dbReference>
<dbReference type="PROSITE" id="PS50294">
    <property type="entry name" value="WD_REPEATS_REGION"/>
    <property type="match status" value="7"/>
</dbReference>
<dbReference type="InterPro" id="IPR020472">
    <property type="entry name" value="WD40_PAC1"/>
</dbReference>
<dbReference type="InterPro" id="IPR019775">
    <property type="entry name" value="WD40_repeat_CS"/>
</dbReference>
<sequence length="1149" mass="125603">MRSSFFCVLSNRDPQDKIYRNDSSDMLREIDELWFHLLSCEDIYKLKHNALLNIDFMMSAVQSSSISYYRSVLELVRGKIIDWEVDLLYHMTKQSVNIVSQNTDQLSIEILLWLRPFAAAIADSTNSLFSSSNNCDQMGDKESHSNAINSKYLENLVRDTVNWCARYSGSLLIPINSWLHLPLPMQVSVISCPYAITRATLTNDHQNLIFCNKRSIHFFNLASKTLLKSVQGHRETITCLDISSSGRYLVTGSEDTSVILWEIDADGEIECNSRYSLGHHVAGVLCTAITHNEEYILSGSEIGAICVVRLDSGLLIGRLEHHRGMITCIKVNLEDDIFAAGSTDCSVSIWSLDTFCVLNQIFLPKAILHMDISMDSTFLMLALEDNKVHIRALTTGSEVHILQEHQSNSIVSYVKFAEDSSRAILGTGDGKLHIYDVHSAHLIQTLTSHQDMITSIISQPCDKYLVTCGTCKVIIWNFYPRKKVDSSLGASSGPVTNLYATLGNPNNYSSIMRRATLSLTAQLIMSIIVSNGSNMGVNSVCRSSVSRTTSNRTDHESSNKSSRSSSLRVKKFDQHKDPITCLAVSRDGTYAVTGSRDSLVKVWNLSSGETHATLSGHSAPITCVSFSPNGFFCVSGSEDKTVRVWSLTLGLKVFVYPDHSAAIDSVFVSTDSRRILSIDSQGFHRLWQADSGNTLVNVAKLTNKVTMFGNTVFAVGGKNDNSLRYWSVYEPDLEKSVSHSEPITCYTCTYDCSTIITGSQDMSLKVWEVSTGKLTQVLVGHEEPISCVSSAPMVQSMVVSGSQDCNLIVWDTTTGNVTFTLTGHTATILSVQLSIDGRVAVSASEDNTIMAWNALETGQRIALVDIHHTISSIGLSLSLNQIVVQLKNNNLLPIIKFHNNPAKTLDLPPPGTPSNEDKFSSHLKGFLTGSNRRLIGRGNLKREQSFDSFCWDQLHRGVSIDDFRKISALQQTTGSPLGSREHLATTGIIWDGASGSSVASGVTSVTDRNINRLLRLSNKPAGPKQKMLKKQQSMFAFFPEHSPPPVTASTLVSGSAIGPVAASLRGPSPLVSSTVSSGSSNPHTSGTLSGLPDSLSRSLIKQASPIKVTTSRGPPSRSQSLEDTQTGPVNTASTLAHQTEPATSKAQDK</sequence>
<dbReference type="STRING" id="32264.T1K9I8"/>
<feature type="repeat" description="WD" evidence="3">
    <location>
        <begin position="736"/>
        <end position="777"/>
    </location>
</feature>
<organism evidence="6 7">
    <name type="scientific">Tetranychus urticae</name>
    <name type="common">Two-spotted spider mite</name>
    <dbReference type="NCBI Taxonomy" id="32264"/>
    <lineage>
        <taxon>Eukaryota</taxon>
        <taxon>Metazoa</taxon>
        <taxon>Ecdysozoa</taxon>
        <taxon>Arthropoda</taxon>
        <taxon>Chelicerata</taxon>
        <taxon>Arachnida</taxon>
        <taxon>Acari</taxon>
        <taxon>Acariformes</taxon>
        <taxon>Trombidiformes</taxon>
        <taxon>Prostigmata</taxon>
        <taxon>Eleutherengona</taxon>
        <taxon>Raphignathae</taxon>
        <taxon>Tetranychoidea</taxon>
        <taxon>Tetranychidae</taxon>
        <taxon>Tetranychus</taxon>
    </lineage>
</organism>
<reference evidence="7" key="1">
    <citation type="submission" date="2011-08" db="EMBL/GenBank/DDBJ databases">
        <authorList>
            <person name="Rombauts S."/>
        </authorList>
    </citation>
    <scope>NUCLEOTIDE SEQUENCE</scope>
    <source>
        <strain evidence="7">London</strain>
    </source>
</reference>
<dbReference type="AlphaFoldDB" id="T1K9I8"/>
<dbReference type="InterPro" id="IPR001680">
    <property type="entry name" value="WD40_rpt"/>
</dbReference>
<feature type="compositionally biased region" description="Low complexity" evidence="4">
    <location>
        <begin position="1069"/>
        <end position="1087"/>
    </location>
</feature>
<evidence type="ECO:0000256" key="3">
    <source>
        <dbReference type="PROSITE-ProRule" id="PRU00221"/>
    </source>
</evidence>
<accession>T1K9I8</accession>
<feature type="repeat" description="WD" evidence="3">
    <location>
        <begin position="614"/>
        <end position="647"/>
    </location>
</feature>
<evidence type="ECO:0000259" key="5">
    <source>
        <dbReference type="Pfam" id="PF12894"/>
    </source>
</evidence>
<feature type="compositionally biased region" description="Polar residues" evidence="4">
    <location>
        <begin position="1095"/>
        <end position="1149"/>
    </location>
</feature>
<dbReference type="Pfam" id="PF12894">
    <property type="entry name" value="ANAPC4_WD40"/>
    <property type="match status" value="1"/>
</dbReference>
<dbReference type="PRINTS" id="PR00320">
    <property type="entry name" value="GPROTEINBRPT"/>
</dbReference>
<feature type="domain" description="Anaphase-promoting complex subunit 4-like WD40" evidence="5">
    <location>
        <begin position="379"/>
        <end position="456"/>
    </location>
</feature>
<feature type="region of interest" description="Disordered" evidence="4">
    <location>
        <begin position="544"/>
        <end position="569"/>
    </location>
</feature>